<dbReference type="AlphaFoldDB" id="A0A078A4J4"/>
<dbReference type="SUPFAM" id="SSF82185">
    <property type="entry name" value="Histone H3 K4-specific methyltransferase SET7/9 N-terminal domain"/>
    <property type="match status" value="2"/>
</dbReference>
<reference evidence="7 8" key="1">
    <citation type="submission" date="2014-06" db="EMBL/GenBank/DDBJ databases">
        <authorList>
            <person name="Swart Estienne"/>
        </authorList>
    </citation>
    <scope>NUCLEOTIDE SEQUENCE [LARGE SCALE GENOMIC DNA]</scope>
    <source>
        <strain evidence="7 8">130c</strain>
    </source>
</reference>
<dbReference type="PANTHER" id="PTHR46511:SF1">
    <property type="entry name" value="MORN REPEAT-CONTAINING PROTEIN 3"/>
    <property type="match status" value="1"/>
</dbReference>
<evidence type="ECO:0000256" key="3">
    <source>
        <dbReference type="ARBA" id="ARBA00023329"/>
    </source>
</evidence>
<feature type="compositionally biased region" description="Basic and acidic residues" evidence="6">
    <location>
        <begin position="50"/>
        <end position="60"/>
    </location>
</feature>
<dbReference type="Proteomes" id="UP000039865">
    <property type="component" value="Unassembled WGS sequence"/>
</dbReference>
<feature type="compositionally biased region" description="Polar residues" evidence="6">
    <location>
        <begin position="66"/>
        <end position="77"/>
    </location>
</feature>
<evidence type="ECO:0000256" key="6">
    <source>
        <dbReference type="SAM" id="MobiDB-lite"/>
    </source>
</evidence>
<evidence type="ECO:0000256" key="1">
    <source>
        <dbReference type="ARBA" id="ARBA00004218"/>
    </source>
</evidence>
<evidence type="ECO:0000313" key="7">
    <source>
        <dbReference type="EMBL" id="CDW75684.1"/>
    </source>
</evidence>
<evidence type="ECO:0000256" key="5">
    <source>
        <dbReference type="ARBA" id="ARBA00045851"/>
    </source>
</evidence>
<dbReference type="InterPro" id="IPR052472">
    <property type="entry name" value="MORN3"/>
</dbReference>
<evidence type="ECO:0000256" key="2">
    <source>
        <dbReference type="ARBA" id="ARBA00022737"/>
    </source>
</evidence>
<proteinExistence type="predicted"/>
<dbReference type="PANTHER" id="PTHR46511">
    <property type="entry name" value="MORN REPEAT-CONTAINING PROTEIN 3"/>
    <property type="match status" value="1"/>
</dbReference>
<gene>
    <name evidence="7" type="primary">Contig1292.g1413</name>
    <name evidence="7" type="ORF">STYLEM_4677</name>
</gene>
<accession>A0A078A4J4</accession>
<evidence type="ECO:0000256" key="4">
    <source>
        <dbReference type="ARBA" id="ARBA00039854"/>
    </source>
</evidence>
<dbReference type="InParanoid" id="A0A078A4J4"/>
<keyword evidence="8" id="KW-1185">Reference proteome</keyword>
<dbReference type="InterPro" id="IPR003409">
    <property type="entry name" value="MORN"/>
</dbReference>
<dbReference type="Gene3D" id="2.20.110.10">
    <property type="entry name" value="Histone H3 K4-specific methyltransferase SET7/9 N-terminal domain"/>
    <property type="match status" value="2"/>
</dbReference>
<sequence length="607" mass="71483">MLNLSQTRIIKLYLLNRQKQREQRQFYNPQDIEESKELRLKIGGQMQSDKITHESNKSSLKEIQCQPKQKQHQSNKSDLGDLKQMSHAFTKTLIPQQQQNTDDEETMDLSQETQDFRDFQSLTQLIKQKNRMNQKLKEETVIEIMFLLANAILFILRQNKPVDFIHPDRIFWHDQEGLMKIDLRSKRVKETILSNTSIDKYQVFNEYQGSTKYNGKDLYQAKEKKEQVSLDKRYSNELNQFLNKLLCLNPKDRPTFLSIINSSLVTNNRKSSIESNHKSTINQIQNYREEIITQNKINIKMITPENRSYKILANKSNIKFMSEKNEKFYSTLVIIGDKVQNQLNEEMLTKIITEQKTNYQYDDLTIFQFIRKFHPNLIEKTSTNQGCIYWPQEMIETSNILIYSHQNQYQLRHNSNDQAKTLIIYDGQLNDHDLPHGEGKMFYMTGSLQYEGLFENGLYGPVGTLLYLNGKINYHGNFKAGLKDGQGDLYYQHGQLSYTGSFIKNKRSGKGISYHANGDIDYSGDWIDNMKEGYGISYYRDQSIEYQGFWKSSLWDGKGMFHDYDKENIIIYQGQFKKGIREGEFIVMPYCKNIHLLCDFQNEQLLF</sequence>
<name>A0A078A4J4_STYLE</name>
<dbReference type="Pfam" id="PF02493">
    <property type="entry name" value="MORN"/>
    <property type="match status" value="6"/>
</dbReference>
<dbReference type="SUPFAM" id="SSF56112">
    <property type="entry name" value="Protein kinase-like (PK-like)"/>
    <property type="match status" value="1"/>
</dbReference>
<dbReference type="SMART" id="SM00698">
    <property type="entry name" value="MORN"/>
    <property type="match status" value="4"/>
</dbReference>
<dbReference type="OrthoDB" id="300500at2759"/>
<dbReference type="GO" id="GO:0001669">
    <property type="term" value="C:acrosomal vesicle"/>
    <property type="evidence" value="ECO:0007669"/>
    <property type="project" value="UniProtKB-SubCell"/>
</dbReference>
<feature type="region of interest" description="Disordered" evidence="6">
    <location>
        <begin position="47"/>
        <end position="78"/>
    </location>
</feature>
<keyword evidence="2" id="KW-0677">Repeat</keyword>
<dbReference type="Gene3D" id="1.10.510.10">
    <property type="entry name" value="Transferase(Phosphotransferase) domain 1"/>
    <property type="match status" value="1"/>
</dbReference>
<evidence type="ECO:0000313" key="8">
    <source>
        <dbReference type="Proteomes" id="UP000039865"/>
    </source>
</evidence>
<dbReference type="OMA" id="GISYHAN"/>
<protein>
    <recommendedName>
        <fullName evidence="4">MORN repeat-containing protein 3</fullName>
    </recommendedName>
</protein>
<dbReference type="InterPro" id="IPR011009">
    <property type="entry name" value="Kinase-like_dom_sf"/>
</dbReference>
<dbReference type="EMBL" id="CCKQ01004530">
    <property type="protein sequence ID" value="CDW75684.1"/>
    <property type="molecule type" value="Genomic_DNA"/>
</dbReference>
<keyword evidence="3" id="KW-0968">Cytoplasmic vesicle</keyword>
<comment type="subcellular location">
    <subcellularLocation>
        <location evidence="1">Cytoplasmic vesicle</location>
        <location evidence="1">Secretory vesicle</location>
        <location evidence="1">Acrosome</location>
    </subcellularLocation>
</comment>
<organism evidence="7 8">
    <name type="scientific">Stylonychia lemnae</name>
    <name type="common">Ciliate</name>
    <dbReference type="NCBI Taxonomy" id="5949"/>
    <lineage>
        <taxon>Eukaryota</taxon>
        <taxon>Sar</taxon>
        <taxon>Alveolata</taxon>
        <taxon>Ciliophora</taxon>
        <taxon>Intramacronucleata</taxon>
        <taxon>Spirotrichea</taxon>
        <taxon>Stichotrichia</taxon>
        <taxon>Sporadotrichida</taxon>
        <taxon>Oxytrichidae</taxon>
        <taxon>Stylonychinae</taxon>
        <taxon>Stylonychia</taxon>
    </lineage>
</organism>
<comment type="function">
    <text evidence="5">Assembles a suppression complex (suppresome) by tethering SIRT1 and MDM2 to regulate composite modifications of p53/TP53. Confers both deacetylation-mediated functional inactivation, by SIRT1, and ubiquitination-dependent degradation, by MDM2, of p53/TP53, promoting a proliferative and cell survival behaviors. May play a role in the regulation of spermatogenesis.</text>
</comment>